<evidence type="ECO:0000313" key="3">
    <source>
        <dbReference type="Proteomes" id="UP000198287"/>
    </source>
</evidence>
<accession>A0A226D136</accession>
<dbReference type="PANTHER" id="PTHR10801">
    <property type="entry name" value="24-DEHYDROCHOLESTEROL REDUCTASE"/>
    <property type="match status" value="1"/>
</dbReference>
<comment type="caution">
    <text evidence="2">The sequence shown here is derived from an EMBL/GenBank/DDBJ whole genome shotgun (WGS) entry which is preliminary data.</text>
</comment>
<keyword evidence="3" id="KW-1185">Reference proteome</keyword>
<keyword evidence="1" id="KW-0560">Oxidoreductase</keyword>
<gene>
    <name evidence="2" type="ORF">Fcan01_26906</name>
</gene>
<dbReference type="Proteomes" id="UP000198287">
    <property type="component" value="Unassembled WGS sequence"/>
</dbReference>
<dbReference type="GO" id="GO:0016020">
    <property type="term" value="C:membrane"/>
    <property type="evidence" value="ECO:0007669"/>
    <property type="project" value="TreeGrafter"/>
</dbReference>
<dbReference type="GO" id="GO:0008202">
    <property type="term" value="P:steroid metabolic process"/>
    <property type="evidence" value="ECO:0007669"/>
    <property type="project" value="TreeGrafter"/>
</dbReference>
<reference evidence="2 3" key="1">
    <citation type="submission" date="2015-12" db="EMBL/GenBank/DDBJ databases">
        <title>The genome of Folsomia candida.</title>
        <authorList>
            <person name="Faddeeva A."/>
            <person name="Derks M.F."/>
            <person name="Anvar Y."/>
            <person name="Smit S."/>
            <person name="Van Straalen N."/>
            <person name="Roelofs D."/>
        </authorList>
    </citation>
    <scope>NUCLEOTIDE SEQUENCE [LARGE SCALE GENOMIC DNA]</scope>
    <source>
        <strain evidence="2 3">VU population</strain>
        <tissue evidence="2">Whole body</tissue>
    </source>
</reference>
<name>A0A226D136_FOLCA</name>
<dbReference type="AlphaFoldDB" id="A0A226D136"/>
<dbReference type="PANTHER" id="PTHR10801:SF0">
    <property type="entry name" value="DELTA(24)-STEROL REDUCTASE"/>
    <property type="match status" value="1"/>
</dbReference>
<evidence type="ECO:0000256" key="1">
    <source>
        <dbReference type="ARBA" id="ARBA00023002"/>
    </source>
</evidence>
<organism evidence="2 3">
    <name type="scientific">Folsomia candida</name>
    <name type="common">Springtail</name>
    <dbReference type="NCBI Taxonomy" id="158441"/>
    <lineage>
        <taxon>Eukaryota</taxon>
        <taxon>Metazoa</taxon>
        <taxon>Ecdysozoa</taxon>
        <taxon>Arthropoda</taxon>
        <taxon>Hexapoda</taxon>
        <taxon>Collembola</taxon>
        <taxon>Entomobryomorpha</taxon>
        <taxon>Isotomoidea</taxon>
        <taxon>Isotomidae</taxon>
        <taxon>Proisotominae</taxon>
        <taxon>Folsomia</taxon>
    </lineage>
</organism>
<dbReference type="GO" id="GO:0000246">
    <property type="term" value="F:Delta24(24-1) sterol reductase activity"/>
    <property type="evidence" value="ECO:0007669"/>
    <property type="project" value="TreeGrafter"/>
</dbReference>
<dbReference type="STRING" id="158441.A0A226D136"/>
<protein>
    <submittedName>
        <fullName evidence="2">Delta(24)-sterol reductase</fullName>
    </submittedName>
</protein>
<sequence length="290" mass="34171">MKLYIVRYIKLSYIPVNSLDEATTRITKESRKNPGHDFVEGIMYSLNKGVIMVGSFTPKAEPTKINPVARWYKKSFYKHVQDLSQSAPTVEYIPLRDYYHRHTYGAFWTLEILVPYANMPVMRWLFGWTATSETNWYKLIPAFFRQFSEKNVVLQDFIVPIGKAKMALEFFHKQVEIYPVWLCPSKSFNEPGFFKFDENPDTMQLDIGIYGVPKNLDDYELVKSNKIYEQKFNSLIAPVQLESPHIYADTFLSRDEFYEMFDPTLYNKVRKQLNCEDAFPDVYEKISARI</sequence>
<dbReference type="InterPro" id="IPR040165">
    <property type="entry name" value="Diminuto-like"/>
</dbReference>
<proteinExistence type="predicted"/>
<dbReference type="GO" id="GO:0005737">
    <property type="term" value="C:cytoplasm"/>
    <property type="evidence" value="ECO:0007669"/>
    <property type="project" value="TreeGrafter"/>
</dbReference>
<dbReference type="EMBL" id="LNIX01000046">
    <property type="protein sequence ID" value="OXA38427.1"/>
    <property type="molecule type" value="Genomic_DNA"/>
</dbReference>
<dbReference type="OrthoDB" id="415825at2759"/>
<evidence type="ECO:0000313" key="2">
    <source>
        <dbReference type="EMBL" id="OXA38427.1"/>
    </source>
</evidence>